<reference evidence="1" key="1">
    <citation type="submission" date="2023-03" db="EMBL/GenBank/DDBJ databases">
        <title>Massive genome expansion in bonnet fungi (Mycena s.s.) driven by repeated elements and novel gene families across ecological guilds.</title>
        <authorList>
            <consortium name="Lawrence Berkeley National Laboratory"/>
            <person name="Harder C.B."/>
            <person name="Miyauchi S."/>
            <person name="Viragh M."/>
            <person name="Kuo A."/>
            <person name="Thoen E."/>
            <person name="Andreopoulos B."/>
            <person name="Lu D."/>
            <person name="Skrede I."/>
            <person name="Drula E."/>
            <person name="Henrissat B."/>
            <person name="Morin E."/>
            <person name="Kohler A."/>
            <person name="Barry K."/>
            <person name="LaButti K."/>
            <person name="Morin E."/>
            <person name="Salamov A."/>
            <person name="Lipzen A."/>
            <person name="Mereny Z."/>
            <person name="Hegedus B."/>
            <person name="Baldrian P."/>
            <person name="Stursova M."/>
            <person name="Weitz H."/>
            <person name="Taylor A."/>
            <person name="Grigoriev I.V."/>
            <person name="Nagy L.G."/>
            <person name="Martin F."/>
            <person name="Kauserud H."/>
        </authorList>
    </citation>
    <scope>NUCLEOTIDE SEQUENCE</scope>
    <source>
        <strain evidence="1">CBHHK182m</strain>
    </source>
</reference>
<sequence length="376" mass="41313">MSLADIPQELIDDIITMVRDFRSLKACSLVGRIFRYSSQRILLQSMTLSASPLGPRVRNLSAARTVLEDSPHIAQCVLHLKLFLRHPGDFEDLREVLRRLVNVVSCSIQGERPFEWGHLEPGLSAALLSFLLGPSVQRLYMERIIGLPGAFVVHSAGSLSFNDVQIANYIEEPLPLDSPTLHSLMLRGRCGSIYSYLSRPALGVHLSGLRRLSINPQHPHTETINLITAVAANLEHLHFTCSGLQLEADFLALPALPTLRTVSGYNPYTSQWISGLAETITSILTSGTSPLLEEILLAFPNSLPELPISPALALDAAICTHPASPSIRWRVMVPGAIPSAFAEGLGRCLPAAQARGRVSLEKYVEESQYGWPFFDR</sequence>
<dbReference type="AlphaFoldDB" id="A0AAD7JS21"/>
<evidence type="ECO:0000313" key="2">
    <source>
        <dbReference type="Proteomes" id="UP001215598"/>
    </source>
</evidence>
<comment type="caution">
    <text evidence="1">The sequence shown here is derived from an EMBL/GenBank/DDBJ whole genome shotgun (WGS) entry which is preliminary data.</text>
</comment>
<evidence type="ECO:0000313" key="1">
    <source>
        <dbReference type="EMBL" id="KAJ7768961.1"/>
    </source>
</evidence>
<evidence type="ECO:0008006" key="3">
    <source>
        <dbReference type="Google" id="ProtNLM"/>
    </source>
</evidence>
<gene>
    <name evidence="1" type="ORF">B0H16DRAFT_1518759</name>
</gene>
<dbReference type="Proteomes" id="UP001215598">
    <property type="component" value="Unassembled WGS sequence"/>
</dbReference>
<name>A0AAD7JS21_9AGAR</name>
<proteinExistence type="predicted"/>
<dbReference type="EMBL" id="JARKIB010000019">
    <property type="protein sequence ID" value="KAJ7768961.1"/>
    <property type="molecule type" value="Genomic_DNA"/>
</dbReference>
<protein>
    <recommendedName>
        <fullName evidence="3">F-box domain-containing protein</fullName>
    </recommendedName>
</protein>
<accession>A0AAD7JS21</accession>
<organism evidence="1 2">
    <name type="scientific">Mycena metata</name>
    <dbReference type="NCBI Taxonomy" id="1033252"/>
    <lineage>
        <taxon>Eukaryota</taxon>
        <taxon>Fungi</taxon>
        <taxon>Dikarya</taxon>
        <taxon>Basidiomycota</taxon>
        <taxon>Agaricomycotina</taxon>
        <taxon>Agaricomycetes</taxon>
        <taxon>Agaricomycetidae</taxon>
        <taxon>Agaricales</taxon>
        <taxon>Marasmiineae</taxon>
        <taxon>Mycenaceae</taxon>
        <taxon>Mycena</taxon>
    </lineage>
</organism>
<keyword evidence="2" id="KW-1185">Reference proteome</keyword>